<dbReference type="GO" id="GO:0009423">
    <property type="term" value="P:chorismate biosynthetic process"/>
    <property type="evidence" value="ECO:0007669"/>
    <property type="project" value="UniProtKB-UniRule"/>
</dbReference>
<evidence type="ECO:0000256" key="6">
    <source>
        <dbReference type="ARBA" id="ARBA00023027"/>
    </source>
</evidence>
<evidence type="ECO:0000256" key="2">
    <source>
        <dbReference type="ARBA" id="ARBA00003485"/>
    </source>
</evidence>
<comment type="cofactor">
    <cofactor evidence="1 9">
        <name>NAD(+)</name>
        <dbReference type="ChEBI" id="CHEBI:57540"/>
    </cofactor>
</comment>
<evidence type="ECO:0000259" key="12">
    <source>
        <dbReference type="Pfam" id="PF24621"/>
    </source>
</evidence>
<dbReference type="Gene3D" id="1.20.1090.10">
    <property type="entry name" value="Dehydroquinate synthase-like - alpha domain"/>
    <property type="match status" value="1"/>
</dbReference>
<proteinExistence type="inferred from homology"/>
<feature type="binding site" evidence="9">
    <location>
        <position position="235"/>
    </location>
    <ligand>
        <name>Zn(2+)</name>
        <dbReference type="ChEBI" id="CHEBI:29105"/>
    </ligand>
</feature>
<keyword evidence="14" id="KW-1185">Reference proteome</keyword>
<keyword evidence="8 9" id="KW-0170">Cobalt</keyword>
<feature type="binding site" evidence="9">
    <location>
        <position position="249"/>
    </location>
    <ligand>
        <name>Zn(2+)</name>
        <dbReference type="ChEBI" id="CHEBI:29105"/>
    </ligand>
</feature>
<feature type="domain" description="3-dehydroquinate synthase N-terminal" evidence="11">
    <location>
        <begin position="55"/>
        <end position="167"/>
    </location>
</feature>
<evidence type="ECO:0000256" key="8">
    <source>
        <dbReference type="ARBA" id="ARBA00023285"/>
    </source>
</evidence>
<evidence type="ECO:0000313" key="13">
    <source>
        <dbReference type="EMBL" id="SLM29112.1"/>
    </source>
</evidence>
<dbReference type="EC" id="4.2.3.4" evidence="9 10"/>
<dbReference type="RefSeq" id="WP_342743934.1">
    <property type="nucleotide sequence ID" value="NZ_LT828551.1"/>
</dbReference>
<dbReference type="GO" id="GO:0009073">
    <property type="term" value="P:aromatic amino acid family biosynthetic process"/>
    <property type="evidence" value="ECO:0007669"/>
    <property type="project" value="UniProtKB-KW"/>
</dbReference>
<evidence type="ECO:0000256" key="3">
    <source>
        <dbReference type="ARBA" id="ARBA00022723"/>
    </source>
</evidence>
<evidence type="ECO:0000256" key="1">
    <source>
        <dbReference type="ARBA" id="ARBA00001911"/>
    </source>
</evidence>
<keyword evidence="3 9" id="KW-0479">Metal-binding</keyword>
<gene>
    <name evidence="9 13" type="primary">aroB</name>
    <name evidence="13" type="ORF">MTBBW1_1680024</name>
</gene>
<dbReference type="STRING" id="1246637.MTBBW1_1680024"/>
<feature type="domain" description="3-dehydroquinate synthase C-terminal" evidence="12">
    <location>
        <begin position="169"/>
        <end position="308"/>
    </location>
</feature>
<keyword evidence="6 9" id="KW-0520">NAD</keyword>
<comment type="caution">
    <text evidence="9">Lacks conserved residue(s) required for the propagation of feature annotation.</text>
</comment>
<dbReference type="GO" id="GO:0005737">
    <property type="term" value="C:cytoplasm"/>
    <property type="evidence" value="ECO:0007669"/>
    <property type="project" value="UniProtKB-SubCell"/>
</dbReference>
<dbReference type="Gene3D" id="3.40.50.1970">
    <property type="match status" value="1"/>
</dbReference>
<keyword evidence="9" id="KW-0028">Amino-acid biosynthesis</keyword>
<keyword evidence="5 9" id="KW-0862">Zinc</keyword>
<dbReference type="Proteomes" id="UP000191931">
    <property type="component" value="Unassembled WGS sequence"/>
</dbReference>
<protein>
    <recommendedName>
        <fullName evidence="9 10">3-dehydroquinate synthase</fullName>
        <shortName evidence="9">DHQS</shortName>
        <ecNumber evidence="9 10">4.2.3.4</ecNumber>
    </recommendedName>
</protein>
<feature type="binding site" evidence="9">
    <location>
        <begin position="117"/>
        <end position="118"/>
    </location>
    <ligand>
        <name>NAD(+)</name>
        <dbReference type="ChEBI" id="CHEBI:57540"/>
    </ligand>
</feature>
<dbReference type="AlphaFoldDB" id="A0A1W1H9H8"/>
<dbReference type="HAMAP" id="MF_00110">
    <property type="entry name" value="DHQ_synthase"/>
    <property type="match status" value="1"/>
</dbReference>
<keyword evidence="9" id="KW-0963">Cytoplasm</keyword>
<dbReference type="GO" id="GO:0046872">
    <property type="term" value="F:metal ion binding"/>
    <property type="evidence" value="ECO:0007669"/>
    <property type="project" value="UniProtKB-KW"/>
</dbReference>
<dbReference type="CDD" id="cd08195">
    <property type="entry name" value="DHQS"/>
    <property type="match status" value="1"/>
</dbReference>
<dbReference type="InterPro" id="IPR030960">
    <property type="entry name" value="DHQS/DOIS_N"/>
</dbReference>
<dbReference type="NCBIfam" id="TIGR01357">
    <property type="entry name" value="aroB"/>
    <property type="match status" value="1"/>
</dbReference>
<dbReference type="InterPro" id="IPR030963">
    <property type="entry name" value="DHQ_synth_fam"/>
</dbReference>
<evidence type="ECO:0000259" key="11">
    <source>
        <dbReference type="Pfam" id="PF01761"/>
    </source>
</evidence>
<dbReference type="InterPro" id="IPR016037">
    <property type="entry name" value="DHQ_synth_AroB"/>
</dbReference>
<feature type="binding site" evidence="9">
    <location>
        <position position="139"/>
    </location>
    <ligand>
        <name>NAD(+)</name>
        <dbReference type="ChEBI" id="CHEBI:57540"/>
    </ligand>
</feature>
<comment type="catalytic activity">
    <reaction evidence="9">
        <text>7-phospho-2-dehydro-3-deoxy-D-arabino-heptonate = 3-dehydroquinate + phosphate</text>
        <dbReference type="Rhea" id="RHEA:21968"/>
        <dbReference type="ChEBI" id="CHEBI:32364"/>
        <dbReference type="ChEBI" id="CHEBI:43474"/>
        <dbReference type="ChEBI" id="CHEBI:58394"/>
        <dbReference type="EC" id="4.2.3.4"/>
    </reaction>
</comment>
<dbReference type="GO" id="GO:0003856">
    <property type="term" value="F:3-dehydroquinate synthase activity"/>
    <property type="evidence" value="ECO:0007669"/>
    <property type="project" value="UniProtKB-UniRule"/>
</dbReference>
<dbReference type="PANTHER" id="PTHR43622:SF1">
    <property type="entry name" value="3-DEHYDROQUINATE SYNTHASE"/>
    <property type="match status" value="1"/>
</dbReference>
<organism evidence="13 14">
    <name type="scientific">Desulfamplus magnetovallimortis</name>
    <dbReference type="NCBI Taxonomy" id="1246637"/>
    <lineage>
        <taxon>Bacteria</taxon>
        <taxon>Pseudomonadati</taxon>
        <taxon>Thermodesulfobacteriota</taxon>
        <taxon>Desulfobacteria</taxon>
        <taxon>Desulfobacterales</taxon>
        <taxon>Desulfobacteraceae</taxon>
        <taxon>Desulfamplus</taxon>
    </lineage>
</organism>
<dbReference type="GO" id="GO:0008652">
    <property type="term" value="P:amino acid biosynthetic process"/>
    <property type="evidence" value="ECO:0007669"/>
    <property type="project" value="UniProtKB-KW"/>
</dbReference>
<dbReference type="SUPFAM" id="SSF56796">
    <property type="entry name" value="Dehydroquinate synthase-like"/>
    <property type="match status" value="1"/>
</dbReference>
<keyword evidence="7 9" id="KW-0456">Lyase</keyword>
<feature type="binding site" evidence="9">
    <location>
        <position position="130"/>
    </location>
    <ligand>
        <name>NAD(+)</name>
        <dbReference type="ChEBI" id="CHEBI:57540"/>
    </ligand>
</feature>
<comment type="function">
    <text evidence="2 9">Catalyzes the conversion of 3-deoxy-D-arabino-heptulosonate 7-phosphate (DAHP) to dehydroquinate (DHQ).</text>
</comment>
<comment type="similarity">
    <text evidence="9">Belongs to the sugar phosphate cyclases superfamily. Dehydroquinate synthase family.</text>
</comment>
<comment type="pathway">
    <text evidence="9">Metabolic intermediate biosynthesis; chorismate biosynthesis; chorismate from D-erythrose 4-phosphate and phosphoenolpyruvate: step 2/7.</text>
</comment>
<accession>A0A1W1H9H8</accession>
<evidence type="ECO:0000256" key="7">
    <source>
        <dbReference type="ARBA" id="ARBA00023239"/>
    </source>
</evidence>
<keyword evidence="9" id="KW-0057">Aromatic amino acid biosynthesis</keyword>
<evidence type="ECO:0000256" key="5">
    <source>
        <dbReference type="ARBA" id="ARBA00022833"/>
    </source>
</evidence>
<dbReference type="PIRSF" id="PIRSF001455">
    <property type="entry name" value="DHQ_synth"/>
    <property type="match status" value="1"/>
</dbReference>
<dbReference type="InterPro" id="IPR056179">
    <property type="entry name" value="DHQS_C"/>
</dbReference>
<dbReference type="UniPathway" id="UPA00053">
    <property type="reaction ID" value="UER00085"/>
</dbReference>
<evidence type="ECO:0000256" key="4">
    <source>
        <dbReference type="ARBA" id="ARBA00022741"/>
    </source>
</evidence>
<sequence length="338" mass="36931">MKTVEVQGAGGLSHIHVGEQLQNVKKYLPDVQCIIITDQVVRQYHGAMFPDAPVITIGIGEGIKTLATVEKIFRELIELGADRSTFILGIGGGIVCDITGFVASTYMRGLRFGFVSTTLLSQVDASVGGKNGVNLDAYKNMVGVFCQPEFVICDPLMLPTLPPEEVSNGFAEIVKHGLIADAEMVAFIEDNVEKALSLDKDVISRLVLDSVRLKAGVVQRDEREAGERKKLNFGHTLGHALEKLTGMGHGKAVSIGMVAAAEFSRRRGYLDESDCNRIKSLLDALKLPVSHKESPEKIMDAMFRDKKKQGNHISFVFLNGIGQSVVEKMSFEELEKLL</sequence>
<dbReference type="EMBL" id="FWEV01000077">
    <property type="protein sequence ID" value="SLM29112.1"/>
    <property type="molecule type" value="Genomic_DNA"/>
</dbReference>
<dbReference type="PANTHER" id="PTHR43622">
    <property type="entry name" value="3-DEHYDROQUINATE SYNTHASE"/>
    <property type="match status" value="1"/>
</dbReference>
<dbReference type="GO" id="GO:0000166">
    <property type="term" value="F:nucleotide binding"/>
    <property type="evidence" value="ECO:0007669"/>
    <property type="project" value="UniProtKB-KW"/>
</dbReference>
<comment type="subcellular location">
    <subcellularLocation>
        <location evidence="9">Cytoplasm</location>
    </subcellularLocation>
</comment>
<reference evidence="13 14" key="1">
    <citation type="submission" date="2017-03" db="EMBL/GenBank/DDBJ databases">
        <authorList>
            <person name="Afonso C.L."/>
            <person name="Miller P.J."/>
            <person name="Scott M.A."/>
            <person name="Spackman E."/>
            <person name="Goraichik I."/>
            <person name="Dimitrov K.M."/>
            <person name="Suarez D.L."/>
            <person name="Swayne D.E."/>
        </authorList>
    </citation>
    <scope>NUCLEOTIDE SEQUENCE [LARGE SCALE GENOMIC DNA]</scope>
    <source>
        <strain evidence="13">PRJEB14757</strain>
    </source>
</reference>
<evidence type="ECO:0000256" key="10">
    <source>
        <dbReference type="NCBIfam" id="TIGR01357"/>
    </source>
</evidence>
<evidence type="ECO:0000313" key="14">
    <source>
        <dbReference type="Proteomes" id="UP000191931"/>
    </source>
</evidence>
<dbReference type="Pfam" id="PF24621">
    <property type="entry name" value="DHQS_C"/>
    <property type="match status" value="1"/>
</dbReference>
<name>A0A1W1H9H8_9BACT</name>
<feature type="binding site" evidence="9">
    <location>
        <position position="172"/>
    </location>
    <ligand>
        <name>Zn(2+)</name>
        <dbReference type="ChEBI" id="CHEBI:29105"/>
    </ligand>
</feature>
<comment type="cofactor">
    <cofactor evidence="9">
        <name>Co(2+)</name>
        <dbReference type="ChEBI" id="CHEBI:48828"/>
    </cofactor>
    <cofactor evidence="9">
        <name>Zn(2+)</name>
        <dbReference type="ChEBI" id="CHEBI:29105"/>
    </cofactor>
    <text evidence="9">Binds 1 divalent metal cation per subunit. Can use either Co(2+) or Zn(2+).</text>
</comment>
<dbReference type="Pfam" id="PF01761">
    <property type="entry name" value="DHQ_synthase"/>
    <property type="match status" value="1"/>
</dbReference>
<dbReference type="InterPro" id="IPR050071">
    <property type="entry name" value="Dehydroquinate_synthase"/>
</dbReference>
<keyword evidence="4 9" id="KW-0547">Nucleotide-binding</keyword>
<evidence type="ECO:0000256" key="9">
    <source>
        <dbReference type="HAMAP-Rule" id="MF_00110"/>
    </source>
</evidence>